<dbReference type="Proteomes" id="UP000076998">
    <property type="component" value="Unassembled WGS sequence"/>
</dbReference>
<feature type="region of interest" description="Disordered" evidence="1">
    <location>
        <begin position="1"/>
        <end position="43"/>
    </location>
</feature>
<dbReference type="EMBL" id="LSTV01000001">
    <property type="protein sequence ID" value="OAH51414.1"/>
    <property type="molecule type" value="Genomic_DNA"/>
</dbReference>
<comment type="caution">
    <text evidence="2">The sequence shown here is derived from an EMBL/GenBank/DDBJ whole genome shotgun (WGS) entry which is preliminary data.</text>
</comment>
<protein>
    <submittedName>
        <fullName evidence="2">Uncharacterized protein</fullName>
    </submittedName>
</protein>
<evidence type="ECO:0000313" key="2">
    <source>
        <dbReference type="EMBL" id="OAH51414.1"/>
    </source>
</evidence>
<evidence type="ECO:0000313" key="3">
    <source>
        <dbReference type="Proteomes" id="UP000076998"/>
    </source>
</evidence>
<dbReference type="OrthoDB" id="5082712at2"/>
<organism evidence="2 3">
    <name type="scientific">Microbacterium oleivorans</name>
    <dbReference type="NCBI Taxonomy" id="273677"/>
    <lineage>
        <taxon>Bacteria</taxon>
        <taxon>Bacillati</taxon>
        <taxon>Actinomycetota</taxon>
        <taxon>Actinomycetes</taxon>
        <taxon>Micrococcales</taxon>
        <taxon>Microbacteriaceae</taxon>
        <taxon>Microbacterium</taxon>
    </lineage>
</organism>
<proteinExistence type="predicted"/>
<gene>
    <name evidence="2" type="ORF">AYL44_03915</name>
</gene>
<dbReference type="AlphaFoldDB" id="A0A177KE56"/>
<dbReference type="RefSeq" id="WP_064001922.1">
    <property type="nucleotide sequence ID" value="NZ_LSTV01000001.1"/>
</dbReference>
<evidence type="ECO:0000256" key="1">
    <source>
        <dbReference type="SAM" id="MobiDB-lite"/>
    </source>
</evidence>
<reference evidence="2 3" key="1">
    <citation type="submission" date="2016-02" db="EMBL/GenBank/DDBJ databases">
        <authorList>
            <person name="Wen L."/>
            <person name="He K."/>
            <person name="Yang H."/>
        </authorList>
    </citation>
    <scope>NUCLEOTIDE SEQUENCE [LARGE SCALE GENOMIC DNA]</scope>
    <source>
        <strain evidence="2 3">CD11_3</strain>
    </source>
</reference>
<accession>A0A177KE56</accession>
<name>A0A177KE56_9MICO</name>
<sequence>MGLFVQRPEEPSEWGGLPSEPLEPTNPIDRLGEGPALGGWAPDLLSEAPATATWIDIPVGSAVPEGDGGADGD</sequence>